<dbReference type="InterPro" id="IPR032465">
    <property type="entry name" value="ACMSD"/>
</dbReference>
<evidence type="ECO:0000259" key="2">
    <source>
        <dbReference type="Pfam" id="PF04909"/>
    </source>
</evidence>
<dbReference type="GO" id="GO:0019748">
    <property type="term" value="P:secondary metabolic process"/>
    <property type="evidence" value="ECO:0007669"/>
    <property type="project" value="TreeGrafter"/>
</dbReference>
<dbReference type="InterPro" id="IPR006680">
    <property type="entry name" value="Amidohydro-rel"/>
</dbReference>
<organism evidence="3">
    <name type="scientific">Aerophobetes bacterium</name>
    <dbReference type="NCBI Taxonomy" id="2030807"/>
    <lineage>
        <taxon>Bacteria</taxon>
        <taxon>Candidatus Aerophobota</taxon>
    </lineage>
</organism>
<evidence type="ECO:0000313" key="3">
    <source>
        <dbReference type="EMBL" id="HHF98816.1"/>
    </source>
</evidence>
<dbReference type="EMBL" id="DRTT01000139">
    <property type="protein sequence ID" value="HHF98816.1"/>
    <property type="molecule type" value="Genomic_DNA"/>
</dbReference>
<keyword evidence="1" id="KW-0456">Lyase</keyword>
<proteinExistence type="predicted"/>
<dbReference type="Proteomes" id="UP000886070">
    <property type="component" value="Unassembled WGS sequence"/>
</dbReference>
<dbReference type="GO" id="GO:0005737">
    <property type="term" value="C:cytoplasm"/>
    <property type="evidence" value="ECO:0007669"/>
    <property type="project" value="TreeGrafter"/>
</dbReference>
<protein>
    <submittedName>
        <fullName evidence="3">Amidohydrolase</fullName>
    </submittedName>
</protein>
<accession>A0A7V5I063</accession>
<dbReference type="AlphaFoldDB" id="A0A7V5I063"/>
<dbReference type="Gene3D" id="3.20.20.140">
    <property type="entry name" value="Metal-dependent hydrolases"/>
    <property type="match status" value="1"/>
</dbReference>
<dbReference type="PANTHER" id="PTHR21240">
    <property type="entry name" value="2-AMINO-3-CARBOXYLMUCONATE-6-SEMIALDEHYDE DECARBOXYLASE"/>
    <property type="match status" value="1"/>
</dbReference>
<dbReference type="GO" id="GO:0016787">
    <property type="term" value="F:hydrolase activity"/>
    <property type="evidence" value="ECO:0007669"/>
    <property type="project" value="InterPro"/>
</dbReference>
<dbReference type="PANTHER" id="PTHR21240:SF28">
    <property type="entry name" value="ISO-OROTATE DECARBOXYLASE (EUROFUNG)"/>
    <property type="match status" value="1"/>
</dbReference>
<gene>
    <name evidence="3" type="ORF">ENL39_04950</name>
</gene>
<evidence type="ECO:0000256" key="1">
    <source>
        <dbReference type="ARBA" id="ARBA00023239"/>
    </source>
</evidence>
<dbReference type="SUPFAM" id="SSF51556">
    <property type="entry name" value="Metallo-dependent hydrolases"/>
    <property type="match status" value="1"/>
</dbReference>
<feature type="domain" description="Amidohydrolase-related" evidence="2">
    <location>
        <begin position="5"/>
        <end position="323"/>
    </location>
</feature>
<dbReference type="Pfam" id="PF04909">
    <property type="entry name" value="Amidohydro_2"/>
    <property type="match status" value="1"/>
</dbReference>
<comment type="caution">
    <text evidence="3">The sequence shown here is derived from an EMBL/GenBank/DDBJ whole genome shotgun (WGS) entry which is preliminary data.</text>
</comment>
<sequence>MFCVDCQSHVFPKSYAEVIKKNRGFVQAQNDGENCIISYGNLQKFKLNFEKYDPEKKIRDMDSSKIDVSVLSINIPGPELLAPELGIEGARICNDYVAELCERYRGRFVGLAVLPLQDIPSALEEFDRAISQLKLRGFVLYSHINGKPVDSPELEPVYKKAEELKVPVVLHPTIPVWGEVIKEYSMIPMLGLMVDTSIAMLRLILSGILERYPNLLVVHPHCGGVLPYLMPRIQEQTEVKKRGREYIKKAPMEYYKKVYIDLVSPSTLAMQYVYDFFGSDNLLFATDHPWVRVEMIKKCLDNLKIPSEEKAHILGLNACKLFKI</sequence>
<dbReference type="GO" id="GO:0016831">
    <property type="term" value="F:carboxy-lyase activity"/>
    <property type="evidence" value="ECO:0007669"/>
    <property type="project" value="InterPro"/>
</dbReference>
<name>A0A7V5I063_UNCAE</name>
<reference evidence="3" key="1">
    <citation type="journal article" date="2020" name="mSystems">
        <title>Genome- and Community-Level Interaction Insights into Carbon Utilization and Element Cycling Functions of Hydrothermarchaeota in Hydrothermal Sediment.</title>
        <authorList>
            <person name="Zhou Z."/>
            <person name="Liu Y."/>
            <person name="Xu W."/>
            <person name="Pan J."/>
            <person name="Luo Z.H."/>
            <person name="Li M."/>
        </authorList>
    </citation>
    <scope>NUCLEOTIDE SEQUENCE [LARGE SCALE GENOMIC DNA]</scope>
    <source>
        <strain evidence="3">HyVt-92</strain>
    </source>
</reference>
<dbReference type="InterPro" id="IPR032466">
    <property type="entry name" value="Metal_Hydrolase"/>
</dbReference>